<feature type="region of interest" description="Disordered" evidence="1">
    <location>
        <begin position="222"/>
        <end position="246"/>
    </location>
</feature>
<proteinExistence type="predicted"/>
<sequence length="604" mass="64759">MSTTIVTTRRRDQTTTSTASRRQPSTFSTLRYSSTKPSPSSGDPSPTPLPTNFASDFSFVVFETKTPSPSPSATDTNSQSSPVGSTIAASESCSTDNDCAANTICSSAKCAGVNDAAPFGGSGPEPTSQLSTGAAIGVGVGLVAVVALLVALGFWFRRFRRSRERLESTEAASGNRHRSTSTATDQKTLVASLPSSPQSRALNLQRSMNAGPDFFAKTNREKMGHRRPESTYQVNGRNSTEKALPLPPLNGVPLATAPTDSRLYAVNVNINKSMIFDDDMMNAVNALRATETPRHSSPLRAPTPRYRFEEYVPPVTSTPPISISPAQAPTPTPASAPAPAPAPALGPDLNKRNSEYELDQYPRKTDIRSVRTASISDVSSISDSAPPSPIVNSIAPQLPLPDLPPPSARLSFRSYDWYQDIIGEPPTPTVRSRSPARTPTQATFPEPLSPSKKKPTHLEPSLMPAPLSPGLHTSTPGLHLHPSSAALPSPTNTNFRLSPSVYTPPPRRDTSPTPSITAMPGRGSGQNSGRNSKRASVRASVRASMRASLRASRLSTMTKNTHESRSWLPEDGLYLSEEGEFTPYEYDTFGRRSEDSRPTSYSPL</sequence>
<organism evidence="4">
    <name type="scientific">Pyrenophora teres f. teres (strain 0-1)</name>
    <name type="common">Barley net blotch fungus</name>
    <name type="synonym">Drechslera teres f. teres</name>
    <dbReference type="NCBI Taxonomy" id="861557"/>
    <lineage>
        <taxon>Eukaryota</taxon>
        <taxon>Fungi</taxon>
        <taxon>Dikarya</taxon>
        <taxon>Ascomycota</taxon>
        <taxon>Pezizomycotina</taxon>
        <taxon>Dothideomycetes</taxon>
        <taxon>Pleosporomycetidae</taxon>
        <taxon>Pleosporales</taxon>
        <taxon>Pleosporineae</taxon>
        <taxon>Pleosporaceae</taxon>
        <taxon>Pyrenophora</taxon>
    </lineage>
</organism>
<dbReference type="Proteomes" id="UP000001067">
    <property type="component" value="Unassembled WGS sequence"/>
</dbReference>
<feature type="compositionally biased region" description="Low complexity" evidence="1">
    <location>
        <begin position="14"/>
        <end position="26"/>
    </location>
</feature>
<dbReference type="eggNOG" id="ENOG502RGQX">
    <property type="taxonomic scope" value="Eukaryota"/>
</dbReference>
<dbReference type="AlphaFoldDB" id="E3S4Q0"/>
<dbReference type="KEGG" id="pte:PTT_17564"/>
<reference evidence="3 4" key="1">
    <citation type="journal article" date="2010" name="Genome Biol.">
        <title>A first genome assembly of the barley fungal pathogen Pyrenophora teres f. teres.</title>
        <authorList>
            <person name="Ellwood S.R."/>
            <person name="Liu Z."/>
            <person name="Syme R.A."/>
            <person name="Lai Z."/>
            <person name="Hane J.K."/>
            <person name="Keiper F."/>
            <person name="Moffat C.S."/>
            <person name="Oliver R.P."/>
            <person name="Friesen T.L."/>
        </authorList>
    </citation>
    <scope>NUCLEOTIDE SEQUENCE [LARGE SCALE GENOMIC DNA]</scope>
    <source>
        <strain evidence="3 4">0-1</strain>
    </source>
</reference>
<accession>E3S4Q0</accession>
<dbReference type="EMBL" id="GL537177">
    <property type="protein sequence ID" value="EFQ87042.1"/>
    <property type="molecule type" value="Genomic_DNA"/>
</dbReference>
<feature type="transmembrane region" description="Helical" evidence="2">
    <location>
        <begin position="134"/>
        <end position="156"/>
    </location>
</feature>
<feature type="compositionally biased region" description="Polar residues" evidence="1">
    <location>
        <begin position="180"/>
        <end position="197"/>
    </location>
</feature>
<keyword evidence="2" id="KW-0812">Transmembrane</keyword>
<feature type="compositionally biased region" description="Pro residues" evidence="1">
    <location>
        <begin position="328"/>
        <end position="344"/>
    </location>
</feature>
<feature type="compositionally biased region" description="Low complexity" evidence="1">
    <location>
        <begin position="317"/>
        <end position="327"/>
    </location>
</feature>
<protein>
    <submittedName>
        <fullName evidence="3">Uncharacterized protein</fullName>
    </submittedName>
</protein>
<feature type="compositionally biased region" description="Polar residues" evidence="1">
    <location>
        <begin position="429"/>
        <end position="443"/>
    </location>
</feature>
<name>E3S4Q0_PYRTT</name>
<feature type="compositionally biased region" description="Basic and acidic residues" evidence="1">
    <location>
        <begin position="349"/>
        <end position="369"/>
    </location>
</feature>
<feature type="region of interest" description="Disordered" evidence="1">
    <location>
        <begin position="165"/>
        <end position="197"/>
    </location>
</feature>
<feature type="compositionally biased region" description="Low complexity" evidence="1">
    <location>
        <begin position="33"/>
        <end position="44"/>
    </location>
</feature>
<feature type="compositionally biased region" description="Basic and acidic residues" evidence="1">
    <location>
        <begin position="588"/>
        <end position="597"/>
    </location>
</feature>
<feature type="compositionally biased region" description="Low complexity" evidence="1">
    <location>
        <begin position="373"/>
        <end position="385"/>
    </location>
</feature>
<evidence type="ECO:0000256" key="1">
    <source>
        <dbReference type="SAM" id="MobiDB-lite"/>
    </source>
</evidence>
<evidence type="ECO:0000313" key="3">
    <source>
        <dbReference type="EMBL" id="EFQ87042.1"/>
    </source>
</evidence>
<keyword evidence="4" id="KW-1185">Reference proteome</keyword>
<feature type="compositionally biased region" description="Polar residues" evidence="1">
    <location>
        <begin position="489"/>
        <end position="501"/>
    </location>
</feature>
<dbReference type="OrthoDB" id="3795730at2759"/>
<feature type="region of interest" description="Disordered" evidence="1">
    <location>
        <begin position="65"/>
        <end position="91"/>
    </location>
</feature>
<keyword evidence="2" id="KW-0472">Membrane</keyword>
<feature type="region of interest" description="Disordered" evidence="1">
    <location>
        <begin position="585"/>
        <end position="604"/>
    </location>
</feature>
<dbReference type="HOGENOM" id="CLU_515941_0_0_1"/>
<evidence type="ECO:0000313" key="4">
    <source>
        <dbReference type="Proteomes" id="UP000001067"/>
    </source>
</evidence>
<feature type="region of interest" description="Disordered" evidence="1">
    <location>
        <begin position="423"/>
        <end position="540"/>
    </location>
</feature>
<feature type="region of interest" description="Disordered" evidence="1">
    <location>
        <begin position="317"/>
        <end position="402"/>
    </location>
</feature>
<keyword evidence="2" id="KW-1133">Transmembrane helix</keyword>
<feature type="region of interest" description="Disordered" evidence="1">
    <location>
        <begin position="1"/>
        <end position="50"/>
    </location>
</feature>
<evidence type="ECO:0000256" key="2">
    <source>
        <dbReference type="SAM" id="Phobius"/>
    </source>
</evidence>
<gene>
    <name evidence="3" type="ORF">PTT_17564</name>
</gene>